<dbReference type="STRING" id="868131.MSWAN_1865"/>
<dbReference type="Proteomes" id="UP000009231">
    <property type="component" value="Chromosome"/>
</dbReference>
<proteinExistence type="predicted"/>
<dbReference type="RefSeq" id="WP_013826375.1">
    <property type="nucleotide sequence ID" value="NC_015574.1"/>
</dbReference>
<evidence type="ECO:0000313" key="2">
    <source>
        <dbReference type="Proteomes" id="UP000009231"/>
    </source>
</evidence>
<evidence type="ECO:0000313" key="1">
    <source>
        <dbReference type="EMBL" id="AEG18876.1"/>
    </source>
</evidence>
<gene>
    <name evidence="1" type="ordered locus">MSWAN_1865</name>
</gene>
<dbReference type="eggNOG" id="arCOG07795">
    <property type="taxonomic scope" value="Archaea"/>
</dbReference>
<name>F6D5D5_METPW</name>
<dbReference type="EMBL" id="CP002772">
    <property type="protein sequence ID" value="AEG18876.1"/>
    <property type="molecule type" value="Genomic_DNA"/>
</dbReference>
<dbReference type="GeneID" id="10669375"/>
<dbReference type="OrthoDB" id="74429at2157"/>
<accession>F6D5D5</accession>
<reference evidence="1 2" key="1">
    <citation type="journal article" date="2014" name="Int. J. Syst. Evol. Microbiol.">
        <title>Methanobacterium paludis sp. nov. and a novel strain of Methanobacterium lacus isolated from northern peatlands.</title>
        <authorList>
            <person name="Cadillo-Quiroz H."/>
            <person name="Brauer S.L."/>
            <person name="Goodson N."/>
            <person name="Yavitt J.B."/>
            <person name="Zinder S.H."/>
        </authorList>
    </citation>
    <scope>NUCLEOTIDE SEQUENCE [LARGE SCALE GENOMIC DNA]</scope>
    <source>
        <strain evidence="2">DSM 25820 / JCM 18151 / SWAN1</strain>
    </source>
</reference>
<dbReference type="KEGG" id="mew:MSWAN_1865"/>
<protein>
    <submittedName>
        <fullName evidence="1">Uncharacterized protein</fullName>
    </submittedName>
</protein>
<dbReference type="HOGENOM" id="CLU_197246_0_0_2"/>
<dbReference type="AlphaFoldDB" id="F6D5D5"/>
<keyword evidence="2" id="KW-1185">Reference proteome</keyword>
<sequence>MEEKVYEMKIPAGITESQLAEVITTYDLELIQTEYGPVLQGEIEKLENARDHIVKALNERIKELEGNSRDES</sequence>
<organism evidence="1 2">
    <name type="scientific">Methanobacterium paludis (strain DSM 25820 / JCM 18151 / SWAN1)</name>
    <dbReference type="NCBI Taxonomy" id="868131"/>
    <lineage>
        <taxon>Archaea</taxon>
        <taxon>Methanobacteriati</taxon>
        <taxon>Methanobacteriota</taxon>
        <taxon>Methanomada group</taxon>
        <taxon>Methanobacteria</taxon>
        <taxon>Methanobacteriales</taxon>
        <taxon>Methanobacteriaceae</taxon>
        <taxon>Methanobacterium</taxon>
    </lineage>
</organism>